<sequence>MILGVDLGAPATVVAALRDGVPEGPIPTRAPGGVRPAAVWGTPVRAVCVAVDLDTVRLAPVAAIRVGGPCPPALGPLTGWPEGAGRAVVVRGGHSLTGRPVAELDSAAVAEFAAGCGLTDFAVTATGSPVLAEHELAVAEIVAAEVPGARITLSYEFGQVGLRERENSAILNAALGPYADDLAARLGRDLPGVPLFFARTGSGLVSAHYFRRYPLVCYLGAFTCALRGGATLAGLSDTAVQERRPATCDRRAAAPGVGRTGGEGAAATAVRTGMVTGGLPRTGARSDLPVRVNLPLPLTVEADTGVAVGPLAGEAGPGWTVPGRAELAVAYGAALAAPVAEVERIVQARGRAELDRALDDARDEALTRVVSAGAAPGSARVAATTVNPLSYLPDGLYRVRVTAEGATP</sequence>
<dbReference type="RefSeq" id="WP_344968394.1">
    <property type="nucleotide sequence ID" value="NZ_BAAAVI010000005.1"/>
</dbReference>
<keyword evidence="2" id="KW-1185">Reference proteome</keyword>
<evidence type="ECO:0000313" key="1">
    <source>
        <dbReference type="EMBL" id="GAA2852885.1"/>
    </source>
</evidence>
<dbReference type="Proteomes" id="UP001500831">
    <property type="component" value="Unassembled WGS sequence"/>
</dbReference>
<proteinExistence type="predicted"/>
<organism evidence="1 2">
    <name type="scientific">Streptosporangium fragile</name>
    <dbReference type="NCBI Taxonomy" id="46186"/>
    <lineage>
        <taxon>Bacteria</taxon>
        <taxon>Bacillati</taxon>
        <taxon>Actinomycetota</taxon>
        <taxon>Actinomycetes</taxon>
        <taxon>Streptosporangiales</taxon>
        <taxon>Streptosporangiaceae</taxon>
        <taxon>Streptosporangium</taxon>
    </lineage>
</organism>
<protein>
    <recommendedName>
        <fullName evidence="3">Hydantoinase A/oxoprolinase domain-containing protein</fullName>
    </recommendedName>
</protein>
<evidence type="ECO:0008006" key="3">
    <source>
        <dbReference type="Google" id="ProtNLM"/>
    </source>
</evidence>
<dbReference type="InterPro" id="IPR045079">
    <property type="entry name" value="Oxoprolinase-like"/>
</dbReference>
<dbReference type="EMBL" id="BAAAVI010000005">
    <property type="protein sequence ID" value="GAA2852885.1"/>
    <property type="molecule type" value="Genomic_DNA"/>
</dbReference>
<comment type="caution">
    <text evidence="1">The sequence shown here is derived from an EMBL/GenBank/DDBJ whole genome shotgun (WGS) entry which is preliminary data.</text>
</comment>
<dbReference type="PANTHER" id="PTHR11365:SF10">
    <property type="entry name" value="HYDANTOINASE_OXOPROLINASE"/>
    <property type="match status" value="1"/>
</dbReference>
<evidence type="ECO:0000313" key="2">
    <source>
        <dbReference type="Proteomes" id="UP001500831"/>
    </source>
</evidence>
<accession>A0ABN3VR88</accession>
<dbReference type="PANTHER" id="PTHR11365">
    <property type="entry name" value="5-OXOPROLINASE RELATED"/>
    <property type="match status" value="1"/>
</dbReference>
<reference evidence="1 2" key="1">
    <citation type="journal article" date="2019" name="Int. J. Syst. Evol. Microbiol.">
        <title>The Global Catalogue of Microorganisms (GCM) 10K type strain sequencing project: providing services to taxonomists for standard genome sequencing and annotation.</title>
        <authorList>
            <consortium name="The Broad Institute Genomics Platform"/>
            <consortium name="The Broad Institute Genome Sequencing Center for Infectious Disease"/>
            <person name="Wu L."/>
            <person name="Ma J."/>
        </authorList>
    </citation>
    <scope>NUCLEOTIDE SEQUENCE [LARGE SCALE GENOMIC DNA]</scope>
    <source>
        <strain evidence="1 2">JCM 6242</strain>
    </source>
</reference>
<name>A0ABN3VR88_9ACTN</name>
<gene>
    <name evidence="1" type="ORF">GCM10010517_10650</name>
</gene>